<keyword evidence="1" id="KW-1133">Transmembrane helix</keyword>
<feature type="transmembrane region" description="Helical" evidence="1">
    <location>
        <begin position="87"/>
        <end position="106"/>
    </location>
</feature>
<reference evidence="4" key="1">
    <citation type="submission" date="2016-10" db="EMBL/GenBank/DDBJ databases">
        <title>Sequence of Gallionella enrichment culture.</title>
        <authorList>
            <person name="Poehlein A."/>
            <person name="Muehling M."/>
            <person name="Daniel R."/>
        </authorList>
    </citation>
    <scope>NUCLEOTIDE SEQUENCE</scope>
</reference>
<accession>A0A1J5TA46</accession>
<evidence type="ECO:0000259" key="2">
    <source>
        <dbReference type="Pfam" id="PF04773"/>
    </source>
</evidence>
<dbReference type="GO" id="GO:0016989">
    <property type="term" value="F:sigma factor antagonist activity"/>
    <property type="evidence" value="ECO:0007669"/>
    <property type="project" value="TreeGrafter"/>
</dbReference>
<dbReference type="AlphaFoldDB" id="A0A1J5TA46"/>
<evidence type="ECO:0000256" key="1">
    <source>
        <dbReference type="SAM" id="Phobius"/>
    </source>
</evidence>
<feature type="domain" description="Protein FecR C-terminal" evidence="3">
    <location>
        <begin position="283"/>
        <end position="351"/>
    </location>
</feature>
<protein>
    <submittedName>
        <fullName evidence="4">Fec operon regulator FecR</fullName>
    </submittedName>
</protein>
<organism evidence="4">
    <name type="scientific">mine drainage metagenome</name>
    <dbReference type="NCBI Taxonomy" id="410659"/>
    <lineage>
        <taxon>unclassified sequences</taxon>
        <taxon>metagenomes</taxon>
        <taxon>ecological metagenomes</taxon>
    </lineage>
</organism>
<sequence>MTEEIKINLVNYITGNISDDDKIRIEQWIAEDPSHLELYVQMQEAWNVALLAKDDSEINIGEAYSLLETRLGLGHSKKVSLLRRLPYLKVAAAVILIIISGVIFFPKNKPVDNKERSFTESVYVPVGDKKKIILSDSSVVWLNSESVLQVSKGFGVTNRTVYLEGEGYFDVKHNEKLVFTVQTKDYTVRDIGTIFNINTYSSDSKFEAAVIEGKISIEGKFSKNKKVSKIYLTRNGVIKIDKTLAALEHTDDTKIINPIDSSVVRILQVENLDKYAGWKDNLLVFDEDSFKDISKMLERKYNVVILIRDEEIANYRYSGSFNNISNIQSVIDILKETTPANYLIKGDTITISSKK</sequence>
<evidence type="ECO:0000259" key="3">
    <source>
        <dbReference type="Pfam" id="PF16344"/>
    </source>
</evidence>
<dbReference type="Pfam" id="PF16344">
    <property type="entry name" value="FecR_C"/>
    <property type="match status" value="1"/>
</dbReference>
<gene>
    <name evidence="4" type="ORF">GALL_55420</name>
</gene>
<dbReference type="Gene3D" id="2.60.120.1440">
    <property type="match status" value="1"/>
</dbReference>
<dbReference type="PANTHER" id="PTHR30273">
    <property type="entry name" value="PERIPLASMIC SIGNAL SENSOR AND SIGMA FACTOR ACTIVATOR FECR-RELATED"/>
    <property type="match status" value="1"/>
</dbReference>
<keyword evidence="1" id="KW-0812">Transmembrane</keyword>
<dbReference type="EMBL" id="MLJW01000015">
    <property type="protein sequence ID" value="OIR13157.1"/>
    <property type="molecule type" value="Genomic_DNA"/>
</dbReference>
<dbReference type="Pfam" id="PF04773">
    <property type="entry name" value="FecR"/>
    <property type="match status" value="1"/>
</dbReference>
<dbReference type="InterPro" id="IPR012373">
    <property type="entry name" value="Ferrdict_sens_TM"/>
</dbReference>
<comment type="caution">
    <text evidence="4">The sequence shown here is derived from an EMBL/GenBank/DDBJ whole genome shotgun (WGS) entry which is preliminary data.</text>
</comment>
<proteinExistence type="predicted"/>
<name>A0A1J5TA46_9ZZZZ</name>
<dbReference type="PANTHER" id="PTHR30273:SF2">
    <property type="entry name" value="PROTEIN FECR"/>
    <property type="match status" value="1"/>
</dbReference>
<dbReference type="Gene3D" id="3.55.50.30">
    <property type="match status" value="1"/>
</dbReference>
<feature type="domain" description="FecR protein" evidence="2">
    <location>
        <begin position="124"/>
        <end position="215"/>
    </location>
</feature>
<dbReference type="InterPro" id="IPR032508">
    <property type="entry name" value="FecR_C"/>
</dbReference>
<dbReference type="InterPro" id="IPR006860">
    <property type="entry name" value="FecR"/>
</dbReference>
<evidence type="ECO:0000313" key="4">
    <source>
        <dbReference type="EMBL" id="OIR13157.1"/>
    </source>
</evidence>
<dbReference type="PIRSF" id="PIRSF018266">
    <property type="entry name" value="FecR"/>
    <property type="match status" value="1"/>
</dbReference>
<keyword evidence="1" id="KW-0472">Membrane</keyword>